<feature type="signal peptide" evidence="5">
    <location>
        <begin position="1"/>
        <end position="21"/>
    </location>
</feature>
<evidence type="ECO:0000313" key="8">
    <source>
        <dbReference type="EMBL" id="CAH1103530.1"/>
    </source>
</evidence>
<evidence type="ECO:0000313" key="9">
    <source>
        <dbReference type="Proteomes" id="UP001153636"/>
    </source>
</evidence>
<evidence type="ECO:0000256" key="3">
    <source>
        <dbReference type="ARBA" id="ARBA00023295"/>
    </source>
</evidence>
<sequence>MLRIHNGLICALLVIITLGTAVSIKLNGEGINFDLDPTTKGIKLTASTGNISKVVGTLGFSQDYSKINCIGEPICQLNDGYTLQTTLERDGLRIIWKAPNTTGAFQDCFELEDGVEWYGGPQRRVQSWPIQKLKISGDLPYVLRRDDNSGVAERYWLNSKGAYIYINSKVPLFVDQNVKHKNKVCFIAKLAGPYVNREQYFLDYNIVLKNDPKEAHLHAINTYLGKPTGHPHDGMITEPIWTTWAKYKKEINDKTVIKFANDIRNHGYKKGQLEIDDNWETCYGAQEFSTTTFPDIGNTVLELKKLNFRVTLWVHPFVNSDCQDNADIGLKEGYFLKDNKENATGSWWDGNTAYQIDFTYDKAAKWWSSRLLKLQEHPGIDSFKFDAGESDYAPQPSNFIHADIEDTPDILSERYLRTCAKFGSLIEVRSASRTQDLPIFVRMLDKDSNWGEDNGLYTLITTLFQLNLNGYTMVLPDMIGGNGYNGTIPDAELLVRWAQANTFMPAMQFSYLPWEITNDTFDAPKIVQKFVELHEKYAPNIIKAMERSVKKGSPVNPPIWWIDPTDKKALACDDEYLVGEEILVAPVIKQGATSRNVYLPKGEWTDGNNGKTYKGPMTLKDYPAGIEILPYFFLKS</sequence>
<evidence type="ECO:0008006" key="10">
    <source>
        <dbReference type="Google" id="ProtNLM"/>
    </source>
</evidence>
<evidence type="ECO:0000256" key="4">
    <source>
        <dbReference type="RuleBase" id="RU361185"/>
    </source>
</evidence>
<dbReference type="SUPFAM" id="SSF51445">
    <property type="entry name" value="(Trans)glycosidases"/>
    <property type="match status" value="1"/>
</dbReference>
<dbReference type="Gene3D" id="3.20.20.80">
    <property type="entry name" value="Glycosidases"/>
    <property type="match status" value="1"/>
</dbReference>
<evidence type="ECO:0000256" key="1">
    <source>
        <dbReference type="ARBA" id="ARBA00007806"/>
    </source>
</evidence>
<dbReference type="GO" id="GO:0004553">
    <property type="term" value="F:hydrolase activity, hydrolyzing O-glycosyl compounds"/>
    <property type="evidence" value="ECO:0007669"/>
    <property type="project" value="InterPro"/>
</dbReference>
<dbReference type="CDD" id="cd06592">
    <property type="entry name" value="GH31_NET37"/>
    <property type="match status" value="1"/>
</dbReference>
<dbReference type="SUPFAM" id="SSF51011">
    <property type="entry name" value="Glycosyl hydrolase domain"/>
    <property type="match status" value="1"/>
</dbReference>
<keyword evidence="9" id="KW-1185">Reference proteome</keyword>
<dbReference type="OrthoDB" id="10070917at2759"/>
<dbReference type="InterPro" id="IPR050985">
    <property type="entry name" value="Alpha-glycosidase_related"/>
</dbReference>
<dbReference type="PANTHER" id="PTHR43053">
    <property type="entry name" value="GLYCOSIDASE FAMILY 31"/>
    <property type="match status" value="1"/>
</dbReference>
<keyword evidence="3 4" id="KW-0326">Glycosidase</keyword>
<evidence type="ECO:0000256" key="2">
    <source>
        <dbReference type="ARBA" id="ARBA00022801"/>
    </source>
</evidence>
<feature type="domain" description="Glycosyl hydrolase family 31 C-terminal" evidence="7">
    <location>
        <begin position="552"/>
        <end position="632"/>
    </location>
</feature>
<dbReference type="Pfam" id="PF21365">
    <property type="entry name" value="Glyco_hydro_31_3rd"/>
    <property type="match status" value="1"/>
</dbReference>
<proteinExistence type="inferred from homology"/>
<dbReference type="InterPro" id="IPR017853">
    <property type="entry name" value="GH"/>
</dbReference>
<dbReference type="GO" id="GO:0005975">
    <property type="term" value="P:carbohydrate metabolic process"/>
    <property type="evidence" value="ECO:0007669"/>
    <property type="project" value="InterPro"/>
</dbReference>
<feature type="chain" id="PRO_5040140392" description="Glycoside hydrolase family 31" evidence="5">
    <location>
        <begin position="22"/>
        <end position="636"/>
    </location>
</feature>
<dbReference type="Pfam" id="PF01055">
    <property type="entry name" value="Glyco_hydro_31_2nd"/>
    <property type="match status" value="1"/>
</dbReference>
<dbReference type="Gene3D" id="2.60.40.1180">
    <property type="entry name" value="Golgi alpha-mannosidase II"/>
    <property type="match status" value="1"/>
</dbReference>
<evidence type="ECO:0000259" key="6">
    <source>
        <dbReference type="Pfam" id="PF01055"/>
    </source>
</evidence>
<keyword evidence="5" id="KW-0732">Signal</keyword>
<keyword evidence="2 4" id="KW-0378">Hydrolase</keyword>
<protein>
    <recommendedName>
        <fullName evidence="10">Glycoside hydrolase family 31</fullName>
    </recommendedName>
</protein>
<evidence type="ECO:0000256" key="5">
    <source>
        <dbReference type="SAM" id="SignalP"/>
    </source>
</evidence>
<comment type="similarity">
    <text evidence="1 4">Belongs to the glycosyl hydrolase 31 family.</text>
</comment>
<gene>
    <name evidence="8" type="ORF">PSYICH_LOCUS4516</name>
</gene>
<feature type="domain" description="Glycoside hydrolase family 31 TIM barrel" evidence="6">
    <location>
        <begin position="244"/>
        <end position="394"/>
    </location>
</feature>
<dbReference type="EMBL" id="OV651826">
    <property type="protein sequence ID" value="CAH1103530.1"/>
    <property type="molecule type" value="Genomic_DNA"/>
</dbReference>
<dbReference type="InterPro" id="IPR013780">
    <property type="entry name" value="Glyco_hydro_b"/>
</dbReference>
<evidence type="ECO:0000259" key="7">
    <source>
        <dbReference type="Pfam" id="PF21365"/>
    </source>
</evidence>
<reference evidence="8" key="1">
    <citation type="submission" date="2022-01" db="EMBL/GenBank/DDBJ databases">
        <authorList>
            <person name="King R."/>
        </authorList>
    </citation>
    <scope>NUCLEOTIDE SEQUENCE</scope>
</reference>
<dbReference type="PANTHER" id="PTHR43053:SF4">
    <property type="entry name" value="MYOGENESIS-REGULATING GLYCOSIDASE"/>
    <property type="match status" value="1"/>
</dbReference>
<name>A0A9P0CPN3_9CUCU</name>
<dbReference type="Proteomes" id="UP001153636">
    <property type="component" value="Chromosome 14"/>
</dbReference>
<organism evidence="8 9">
    <name type="scientific">Psylliodes chrysocephalus</name>
    <dbReference type="NCBI Taxonomy" id="3402493"/>
    <lineage>
        <taxon>Eukaryota</taxon>
        <taxon>Metazoa</taxon>
        <taxon>Ecdysozoa</taxon>
        <taxon>Arthropoda</taxon>
        <taxon>Hexapoda</taxon>
        <taxon>Insecta</taxon>
        <taxon>Pterygota</taxon>
        <taxon>Neoptera</taxon>
        <taxon>Endopterygota</taxon>
        <taxon>Coleoptera</taxon>
        <taxon>Polyphaga</taxon>
        <taxon>Cucujiformia</taxon>
        <taxon>Chrysomeloidea</taxon>
        <taxon>Chrysomelidae</taxon>
        <taxon>Galerucinae</taxon>
        <taxon>Alticini</taxon>
        <taxon>Psylliodes</taxon>
    </lineage>
</organism>
<dbReference type="AlphaFoldDB" id="A0A9P0CPN3"/>
<accession>A0A9P0CPN3</accession>
<dbReference type="InterPro" id="IPR048395">
    <property type="entry name" value="Glyco_hydro_31_C"/>
</dbReference>
<dbReference type="InterPro" id="IPR000322">
    <property type="entry name" value="Glyco_hydro_31_TIM"/>
</dbReference>